<dbReference type="InterPro" id="IPR013785">
    <property type="entry name" value="Aldolase_TIM"/>
</dbReference>
<protein>
    <submittedName>
        <fullName evidence="3">3-deoxy-7-phosphoheptulonate synthase</fullName>
        <ecNumber evidence="3">2.5.1.54</ecNumber>
    </submittedName>
</protein>
<name>A0A6N7Q0I4_9BACT</name>
<dbReference type="InterPro" id="IPR006268">
    <property type="entry name" value="DAHP_syn_2"/>
</dbReference>
<evidence type="ECO:0000259" key="2">
    <source>
        <dbReference type="Pfam" id="PF00793"/>
    </source>
</evidence>
<keyword evidence="1 3" id="KW-0808">Transferase</keyword>
<evidence type="ECO:0000313" key="4">
    <source>
        <dbReference type="Proteomes" id="UP000440224"/>
    </source>
</evidence>
<dbReference type="Pfam" id="PF00793">
    <property type="entry name" value="DAHP_synth_1"/>
    <property type="match status" value="1"/>
</dbReference>
<feature type="domain" description="DAHP synthetase I/KDSA" evidence="2">
    <location>
        <begin position="83"/>
        <end position="317"/>
    </location>
</feature>
<evidence type="ECO:0000313" key="3">
    <source>
        <dbReference type="EMBL" id="MRG96045.1"/>
    </source>
</evidence>
<dbReference type="GO" id="GO:0016832">
    <property type="term" value="F:aldehyde-lyase activity"/>
    <property type="evidence" value="ECO:0007669"/>
    <property type="project" value="InterPro"/>
</dbReference>
<dbReference type="InterPro" id="IPR006218">
    <property type="entry name" value="DAHP1/KDSA"/>
</dbReference>
<reference evidence="3 4" key="1">
    <citation type="submission" date="2019-10" db="EMBL/GenBank/DDBJ databases">
        <title>A soil myxobacterium in the family Polyangiaceae.</title>
        <authorList>
            <person name="Li Y."/>
            <person name="Wang J."/>
        </authorList>
    </citation>
    <scope>NUCLEOTIDE SEQUENCE [LARGE SCALE GENOMIC DNA]</scope>
    <source>
        <strain evidence="3 4">DSM 14734</strain>
    </source>
</reference>
<sequence length="329" mass="34605">MIVSLKSGADAANVLSELTGRGLWVSRVERSTSGGAVHYVIAPFSQPADPEDLARIDGVAEVTTPKPAHPMVTAQGPVVEVSGLEVGTDKPIFMCGPCSLESEAQVRETAEVLSSLGVSFIRGGAFKPRTSPYAFQGHGDVALEWVRRAADATGMRVVTEALGEGHVPAVAAYADLVQIGSRNMQNFSLLKAIGKTEKPVLLKRGMAATIEEWLLAGEYLLAHGAKGVIFCERGIRGFDDSTRNLLDIGAVALLRYVHRLPVIVDPSHGLGRRDLVAPLGRAALSAGAAGLMIETHPDPRTALSDGPQAVPLGELGALLGRLVSAEEAR</sequence>
<proteinExistence type="predicted"/>
<organism evidence="3 4">
    <name type="scientific">Polyangium spumosum</name>
    <dbReference type="NCBI Taxonomy" id="889282"/>
    <lineage>
        <taxon>Bacteria</taxon>
        <taxon>Pseudomonadati</taxon>
        <taxon>Myxococcota</taxon>
        <taxon>Polyangia</taxon>
        <taxon>Polyangiales</taxon>
        <taxon>Polyangiaceae</taxon>
        <taxon>Polyangium</taxon>
    </lineage>
</organism>
<comment type="caution">
    <text evidence="3">The sequence shown here is derived from an EMBL/GenBank/DDBJ whole genome shotgun (WGS) entry which is preliminary data.</text>
</comment>
<gene>
    <name evidence="3" type="primary">aroF</name>
    <name evidence="3" type="ORF">GF068_29610</name>
</gene>
<dbReference type="GO" id="GO:0009073">
    <property type="term" value="P:aromatic amino acid family biosynthetic process"/>
    <property type="evidence" value="ECO:0007669"/>
    <property type="project" value="InterPro"/>
</dbReference>
<dbReference type="PANTHER" id="PTHR43018:SF2">
    <property type="entry name" value="PHOSPHO-2-DEHYDRO-3-DEOXYHEPTONATE ALDOLASE"/>
    <property type="match status" value="1"/>
</dbReference>
<dbReference type="Gene3D" id="3.20.20.70">
    <property type="entry name" value="Aldolase class I"/>
    <property type="match status" value="1"/>
</dbReference>
<dbReference type="RefSeq" id="WP_153822857.1">
    <property type="nucleotide sequence ID" value="NZ_WJIE01000010.1"/>
</dbReference>
<accession>A0A6N7Q0I4</accession>
<dbReference type="Proteomes" id="UP000440224">
    <property type="component" value="Unassembled WGS sequence"/>
</dbReference>
<dbReference type="EMBL" id="WJIE01000010">
    <property type="protein sequence ID" value="MRG96045.1"/>
    <property type="molecule type" value="Genomic_DNA"/>
</dbReference>
<dbReference type="InterPro" id="IPR052899">
    <property type="entry name" value="Class-I_DAHP_synthase"/>
</dbReference>
<dbReference type="AlphaFoldDB" id="A0A6N7Q0I4"/>
<dbReference type="OrthoDB" id="9802281at2"/>
<dbReference type="SUPFAM" id="SSF51569">
    <property type="entry name" value="Aldolase"/>
    <property type="match status" value="1"/>
</dbReference>
<keyword evidence="4" id="KW-1185">Reference proteome</keyword>
<dbReference type="GO" id="GO:0003849">
    <property type="term" value="F:3-deoxy-7-phosphoheptulonate synthase activity"/>
    <property type="evidence" value="ECO:0007669"/>
    <property type="project" value="UniProtKB-EC"/>
</dbReference>
<dbReference type="NCBIfam" id="NF006421">
    <property type="entry name" value="PRK08673.1"/>
    <property type="match status" value="1"/>
</dbReference>
<dbReference type="NCBIfam" id="TIGR01361">
    <property type="entry name" value="DAHP_synth_Bsub"/>
    <property type="match status" value="1"/>
</dbReference>
<dbReference type="NCBIfam" id="NF009239">
    <property type="entry name" value="PRK12595.1"/>
    <property type="match status" value="1"/>
</dbReference>
<dbReference type="PANTHER" id="PTHR43018">
    <property type="entry name" value="PHOSPHO-2-DEHYDRO-3-DEOXYHEPTONATE ALDOLASE"/>
    <property type="match status" value="1"/>
</dbReference>
<evidence type="ECO:0000256" key="1">
    <source>
        <dbReference type="ARBA" id="ARBA00022679"/>
    </source>
</evidence>
<dbReference type="EC" id="2.5.1.54" evidence="3"/>